<reference evidence="1 2" key="1">
    <citation type="submission" date="2019-05" db="EMBL/GenBank/DDBJ databases">
        <title>Another draft genome of Portunus trituberculatus and its Hox gene families provides insights of decapod evolution.</title>
        <authorList>
            <person name="Jeong J.-H."/>
            <person name="Song I."/>
            <person name="Kim S."/>
            <person name="Choi T."/>
            <person name="Kim D."/>
            <person name="Ryu S."/>
            <person name="Kim W."/>
        </authorList>
    </citation>
    <scope>NUCLEOTIDE SEQUENCE [LARGE SCALE GENOMIC DNA]</scope>
    <source>
        <tissue evidence="1">Muscle</tissue>
    </source>
</reference>
<dbReference type="EMBL" id="VSRR010116224">
    <property type="protein sequence ID" value="MPC98936.1"/>
    <property type="molecule type" value="Genomic_DNA"/>
</dbReference>
<name>A0A5B7JXA2_PORTR</name>
<evidence type="ECO:0000313" key="2">
    <source>
        <dbReference type="Proteomes" id="UP000324222"/>
    </source>
</evidence>
<proteinExistence type="predicted"/>
<protein>
    <submittedName>
        <fullName evidence="1">Uncharacterized protein</fullName>
    </submittedName>
</protein>
<gene>
    <name evidence="1" type="ORF">E2C01_094324</name>
</gene>
<dbReference type="Proteomes" id="UP000324222">
    <property type="component" value="Unassembled WGS sequence"/>
</dbReference>
<comment type="caution">
    <text evidence="1">The sequence shown here is derived from an EMBL/GenBank/DDBJ whole genome shotgun (WGS) entry which is preliminary data.</text>
</comment>
<evidence type="ECO:0000313" key="1">
    <source>
        <dbReference type="EMBL" id="MPC98936.1"/>
    </source>
</evidence>
<accession>A0A5B7JXA2</accession>
<organism evidence="1 2">
    <name type="scientific">Portunus trituberculatus</name>
    <name type="common">Swimming crab</name>
    <name type="synonym">Neptunus trituberculatus</name>
    <dbReference type="NCBI Taxonomy" id="210409"/>
    <lineage>
        <taxon>Eukaryota</taxon>
        <taxon>Metazoa</taxon>
        <taxon>Ecdysozoa</taxon>
        <taxon>Arthropoda</taxon>
        <taxon>Crustacea</taxon>
        <taxon>Multicrustacea</taxon>
        <taxon>Malacostraca</taxon>
        <taxon>Eumalacostraca</taxon>
        <taxon>Eucarida</taxon>
        <taxon>Decapoda</taxon>
        <taxon>Pleocyemata</taxon>
        <taxon>Brachyura</taxon>
        <taxon>Eubrachyura</taxon>
        <taxon>Portunoidea</taxon>
        <taxon>Portunidae</taxon>
        <taxon>Portuninae</taxon>
        <taxon>Portunus</taxon>
    </lineage>
</organism>
<sequence>MYFVPAVVLWDPRGLQAHGFESRLRSECRLGFLTQGNGVLAGGL</sequence>
<keyword evidence="2" id="KW-1185">Reference proteome</keyword>
<dbReference type="AlphaFoldDB" id="A0A5B7JXA2"/>